<comment type="caution">
    <text evidence="4">The sequence shown here is derived from an EMBL/GenBank/DDBJ whole genome shotgun (WGS) entry which is preliminary data.</text>
</comment>
<dbReference type="PANTHER" id="PTHR38340:SF1">
    <property type="entry name" value="S-LAYER PROTEIN"/>
    <property type="match status" value="1"/>
</dbReference>
<accession>A0A8J7LIZ0</accession>
<dbReference type="InterPro" id="IPR018511">
    <property type="entry name" value="Hemolysin-typ_Ca-bd_CS"/>
</dbReference>
<dbReference type="InterPro" id="IPR011049">
    <property type="entry name" value="Serralysin-like_metalloprot_C"/>
</dbReference>
<evidence type="ECO:0000256" key="2">
    <source>
        <dbReference type="ARBA" id="ARBA00022525"/>
    </source>
</evidence>
<dbReference type="Proteomes" id="UP000662314">
    <property type="component" value="Unassembled WGS sequence"/>
</dbReference>
<evidence type="ECO:0008006" key="6">
    <source>
        <dbReference type="Google" id="ProtNLM"/>
    </source>
</evidence>
<name>A0A8J7LIZ0_9NOST</name>
<dbReference type="Gene3D" id="2.150.10.10">
    <property type="entry name" value="Serralysin-like metalloprotease, C-terminal"/>
    <property type="match status" value="4"/>
</dbReference>
<evidence type="ECO:0000313" key="5">
    <source>
        <dbReference type="Proteomes" id="UP000662314"/>
    </source>
</evidence>
<dbReference type="AlphaFoldDB" id="A0A8J7LIZ0"/>
<evidence type="ECO:0000256" key="3">
    <source>
        <dbReference type="SAM" id="MobiDB-lite"/>
    </source>
</evidence>
<dbReference type="GO" id="GO:0005576">
    <property type="term" value="C:extracellular region"/>
    <property type="evidence" value="ECO:0007669"/>
    <property type="project" value="UniProtKB-SubCell"/>
</dbReference>
<dbReference type="InterPro" id="IPR001343">
    <property type="entry name" value="Hemolysn_Ca-bd"/>
</dbReference>
<dbReference type="PRINTS" id="PR00313">
    <property type="entry name" value="CABNDNGRPT"/>
</dbReference>
<dbReference type="PANTHER" id="PTHR38340">
    <property type="entry name" value="S-LAYER PROTEIN"/>
    <property type="match status" value="1"/>
</dbReference>
<keyword evidence="5" id="KW-1185">Reference proteome</keyword>
<dbReference type="PROSITE" id="PS00330">
    <property type="entry name" value="HEMOLYSIN_CALCIUM"/>
    <property type="match status" value="4"/>
</dbReference>
<keyword evidence="2" id="KW-0964">Secreted</keyword>
<dbReference type="RefSeq" id="WP_214435855.1">
    <property type="nucleotide sequence ID" value="NZ_JAECZA010000261.1"/>
</dbReference>
<dbReference type="EMBL" id="JAECZA010000261">
    <property type="protein sequence ID" value="MBH8577144.1"/>
    <property type="molecule type" value="Genomic_DNA"/>
</dbReference>
<dbReference type="Pfam" id="PF00353">
    <property type="entry name" value="HemolysinCabind"/>
    <property type="match status" value="5"/>
</dbReference>
<protein>
    <recommendedName>
        <fullName evidence="6">Calcium-binding protein</fullName>
    </recommendedName>
</protein>
<feature type="region of interest" description="Disordered" evidence="3">
    <location>
        <begin position="17"/>
        <end position="36"/>
    </location>
</feature>
<reference evidence="4 5" key="1">
    <citation type="journal article" date="2021" name="Int. J. Syst. Evol. Microbiol.">
        <title>Amazonocrinis nigriterrae gen. nov., sp. nov., Atlanticothrix silvestris gen. nov., sp. nov. and Dendronalium phyllosphericum gen. nov., sp. nov., nostocacean cyanobacteria from Brazilian environments.</title>
        <authorList>
            <person name="Alvarenga D.O."/>
            <person name="Andreote A.P.D."/>
            <person name="Branco L.H.Z."/>
            <person name="Delbaje E."/>
            <person name="Cruz R.B."/>
            <person name="Varani A.M."/>
            <person name="Fiore M.F."/>
        </authorList>
    </citation>
    <scope>NUCLEOTIDE SEQUENCE [LARGE SCALE GENOMIC DNA]</scope>
    <source>
        <strain evidence="4 5">CENA369</strain>
    </source>
</reference>
<evidence type="ECO:0000313" key="4">
    <source>
        <dbReference type="EMBL" id="MBH8577144.1"/>
    </source>
</evidence>
<sequence>MATVLLDSTSFLSLVGNSPKTGTTGDDRDQSAIKGTTGNDYLGGEIGRDQIYGYAGNDILVAKGGKDELYGGTGDDLYLLSAADGFKTIIQDDGGYDALNIKDAIISLSLLQSGKVGLYRIDDNNLLIDLNKNGYATPSDDLIINFFFDPTATGAKAGVGFIENLGNVSGNDVLNLFNALPRGGRPDETINYIPSAGLGNDTYIGTNGNDFIYGGDGNDVLDGKAGRDQLQGDNGNDIIYGGDGDDRRPDFTAGLRGGAGNDTIYGGYGDDIIDGQDDVDIIFGDEGDDIIFSGAGNDKVVDSNGEYAGLRGGLGNDTIYGSFGDDIIDGQDGNDKLYGDDKDFPSRNIAEGGNDVIFGGIGDDYINGGYGNDVLFGDAGKDQILGGAGNDSLYLGLNDNAVDIIKYASGDGTDTIYQFVCGVGGDQLQFTGIANIDVVKSATNTQLRLSDGLAGNSGFGTGQLLATFSSTSGFTSSDVNVNLVGANFLFT</sequence>
<comment type="subcellular location">
    <subcellularLocation>
        <location evidence="1">Secreted</location>
    </subcellularLocation>
</comment>
<proteinExistence type="predicted"/>
<organism evidence="4 5">
    <name type="scientific">Dendronalium phyllosphericum CENA369</name>
    <dbReference type="NCBI Taxonomy" id="1725256"/>
    <lineage>
        <taxon>Bacteria</taxon>
        <taxon>Bacillati</taxon>
        <taxon>Cyanobacteriota</taxon>
        <taxon>Cyanophyceae</taxon>
        <taxon>Nostocales</taxon>
        <taxon>Nostocaceae</taxon>
        <taxon>Dendronalium</taxon>
        <taxon>Dendronalium phyllosphericum</taxon>
    </lineage>
</organism>
<gene>
    <name evidence="4" type="ORF">I8752_30040</name>
</gene>
<evidence type="ECO:0000256" key="1">
    <source>
        <dbReference type="ARBA" id="ARBA00004613"/>
    </source>
</evidence>
<dbReference type="InterPro" id="IPR050557">
    <property type="entry name" value="RTX_toxin/Mannuronan_C5-epim"/>
</dbReference>
<dbReference type="GO" id="GO:0005509">
    <property type="term" value="F:calcium ion binding"/>
    <property type="evidence" value="ECO:0007669"/>
    <property type="project" value="InterPro"/>
</dbReference>
<dbReference type="SUPFAM" id="SSF51120">
    <property type="entry name" value="beta-Roll"/>
    <property type="match status" value="3"/>
</dbReference>